<dbReference type="InterPro" id="IPR021205">
    <property type="entry name" value="Lanti_perm_SpaE/MutE/EpiE-like"/>
</dbReference>
<gene>
    <name evidence="2" type="ORF">DW016_03890</name>
</gene>
<keyword evidence="1" id="KW-1133">Transmembrane helix</keyword>
<name>A0A3E3K400_9FIRM</name>
<evidence type="ECO:0000313" key="2">
    <source>
        <dbReference type="EMBL" id="RGE88683.1"/>
    </source>
</evidence>
<feature type="transmembrane region" description="Helical" evidence="1">
    <location>
        <begin position="91"/>
        <end position="117"/>
    </location>
</feature>
<keyword evidence="1" id="KW-0472">Membrane</keyword>
<dbReference type="EMBL" id="QVLX01000002">
    <property type="protein sequence ID" value="RGE88683.1"/>
    <property type="molecule type" value="Genomic_DNA"/>
</dbReference>
<evidence type="ECO:0000256" key="1">
    <source>
        <dbReference type="SAM" id="Phobius"/>
    </source>
</evidence>
<dbReference type="CDD" id="cd21807">
    <property type="entry name" value="ABC-2_lan_permease_MutE_EpiE-like"/>
    <property type="match status" value="1"/>
</dbReference>
<reference evidence="2 3" key="1">
    <citation type="submission" date="2018-08" db="EMBL/GenBank/DDBJ databases">
        <title>A genome reference for cultivated species of the human gut microbiota.</title>
        <authorList>
            <person name="Zou Y."/>
            <person name="Xue W."/>
            <person name="Luo G."/>
        </authorList>
    </citation>
    <scope>NUCLEOTIDE SEQUENCE [LARGE SCALE GENOMIC DNA]</scope>
    <source>
        <strain evidence="2 3">AF37-2AT</strain>
    </source>
</reference>
<accession>A0A3E3K400</accession>
<organism evidence="2 3">
    <name type="scientific">Sellimonas intestinalis</name>
    <dbReference type="NCBI Taxonomy" id="1653434"/>
    <lineage>
        <taxon>Bacteria</taxon>
        <taxon>Bacillati</taxon>
        <taxon>Bacillota</taxon>
        <taxon>Clostridia</taxon>
        <taxon>Lachnospirales</taxon>
        <taxon>Lachnospiraceae</taxon>
        <taxon>Sellimonas</taxon>
    </lineage>
</organism>
<dbReference type="NCBIfam" id="TIGR03732">
    <property type="entry name" value="lanti_perm_MutE"/>
    <property type="match status" value="1"/>
</dbReference>
<feature type="transmembrane region" description="Helical" evidence="1">
    <location>
        <begin position="16"/>
        <end position="35"/>
    </location>
</feature>
<comment type="caution">
    <text evidence="2">The sequence shown here is derived from an EMBL/GenBank/DDBJ whole genome shotgun (WGS) entry which is preliminary data.</text>
</comment>
<keyword evidence="1" id="KW-0812">Transmembrane</keyword>
<feature type="transmembrane region" description="Helical" evidence="1">
    <location>
        <begin position="123"/>
        <end position="145"/>
    </location>
</feature>
<sequence>MFHLIRSELLKMRHTFALKLFIAAPVVTLGLGYFLSGKSVQLTAYNWWYTLILPITIAIWCANIISCEKRTQYQNILCLPIAMKKIWFSKLLAVTVLLFLTSLVMWGGCTAFGIFTVMNIDPLNGLGGCMLLFLTYIWQLPLIMWLTKKANYLIAVLISFGCNIVLSMIGAESNLFYLNPFAIPARIVCPFFKMHPNGIPIENGSFLLNTGAVIPAVGISLVLAVLCFWLTVWLFAKGDRKHD</sequence>
<dbReference type="Pfam" id="PF12730">
    <property type="entry name" value="ABC2_membrane_4"/>
    <property type="match status" value="1"/>
</dbReference>
<dbReference type="RefSeq" id="WP_087242755.1">
    <property type="nucleotide sequence ID" value="NZ_QVLX01000002.1"/>
</dbReference>
<feature type="transmembrane region" description="Helical" evidence="1">
    <location>
        <begin position="152"/>
        <end position="171"/>
    </location>
</feature>
<keyword evidence="3" id="KW-1185">Reference proteome</keyword>
<dbReference type="OrthoDB" id="9776525at2"/>
<evidence type="ECO:0000313" key="3">
    <source>
        <dbReference type="Proteomes" id="UP000261080"/>
    </source>
</evidence>
<dbReference type="Proteomes" id="UP000261080">
    <property type="component" value="Unassembled WGS sequence"/>
</dbReference>
<feature type="transmembrane region" description="Helical" evidence="1">
    <location>
        <begin position="212"/>
        <end position="236"/>
    </location>
</feature>
<dbReference type="AlphaFoldDB" id="A0A3E3K400"/>
<protein>
    <submittedName>
        <fullName evidence="2">Lantibiotic immunity ABC transporter MutE/EpiE family permease subunit</fullName>
    </submittedName>
</protein>
<proteinExistence type="predicted"/>
<feature type="transmembrane region" description="Helical" evidence="1">
    <location>
        <begin position="47"/>
        <end position="65"/>
    </location>
</feature>